<dbReference type="AlphaFoldDB" id="A0A9P2VCT8"/>
<evidence type="ECO:0000313" key="13">
    <source>
        <dbReference type="EMBL" id="PQL84347.1"/>
    </source>
</evidence>
<dbReference type="GO" id="GO:0015627">
    <property type="term" value="C:type II protein secretion system complex"/>
    <property type="evidence" value="ECO:0007669"/>
    <property type="project" value="InterPro"/>
</dbReference>
<dbReference type="Pfam" id="PF05134">
    <property type="entry name" value="T2SSL"/>
    <property type="match status" value="1"/>
</dbReference>
<reference evidence="13 14" key="1">
    <citation type="submission" date="2018-02" db="EMBL/GenBank/DDBJ databases">
        <title>Acinetobacter baumanii whole genome sequence.</title>
        <authorList>
            <person name="Qasim Z.J."/>
        </authorList>
    </citation>
    <scope>NUCLEOTIDE SEQUENCE [LARGE SCALE GENOMIC DNA]</scope>
    <source>
        <strain evidence="13 14">ZQ8</strain>
    </source>
</reference>
<keyword evidence="5" id="KW-0997">Cell inner membrane</keyword>
<dbReference type="InterPro" id="IPR024230">
    <property type="entry name" value="GspL_cyto_dom"/>
</dbReference>
<accession>A0A9P2VCT8</accession>
<evidence type="ECO:0000259" key="12">
    <source>
        <dbReference type="Pfam" id="PF12693"/>
    </source>
</evidence>
<dbReference type="GO" id="GO:0015628">
    <property type="term" value="P:protein secretion by the type II secretion system"/>
    <property type="evidence" value="ECO:0007669"/>
    <property type="project" value="InterPro"/>
</dbReference>
<comment type="function">
    <text evidence="10">Inner membrane component of the type II secretion system required for the energy-dependent secretion of extracellular factors such as proteases and toxins from the periplasm.</text>
</comment>
<feature type="domain" description="GspL periplasmic" evidence="12">
    <location>
        <begin position="232"/>
        <end position="373"/>
    </location>
</feature>
<sequence length="380" mass="42937">MLYIWMPETNGVWHWSNGENWLQAASLDQLIQDLQIHQGKEATVFFPSRHAQMLQQTMAKSHYKQLGADGVKYLLEEFVTLPIDHMKVVHHFHADQLTVLGVAQGMVETWQHSLALLPTKLVALLPDFLVLPEPQAQQVILCNIGHQLLVRENKWLGNSIDDLGLFLEFQSAETHYQYSGLTAEQLESLEAASSAEQRSEFVYQFQPLDKTKQHPFNVLPKSKGQERTFSNYWKACAAVVLAIIVVQFSYDLLRWVKLKKVADQTAEQAIEQYKYWFGSSSGRVTEQNVRSNFKSRLEVSQQGDTQALSLLSRVGPILMQRQILAQQLNYDASILTMALKAKSADDLQVLTQQLNQQGFKAELGNVQADGSGAIGVVKIQ</sequence>
<evidence type="ECO:0000256" key="1">
    <source>
        <dbReference type="ARBA" id="ARBA00004377"/>
    </source>
</evidence>
<dbReference type="GO" id="GO:0005886">
    <property type="term" value="C:plasma membrane"/>
    <property type="evidence" value="ECO:0007669"/>
    <property type="project" value="UniProtKB-SubCell"/>
</dbReference>
<protein>
    <recommendedName>
        <fullName evidence="10">Type II secretion system protein L</fullName>
        <shortName evidence="10">T2SS protein L</shortName>
    </recommendedName>
</protein>
<dbReference type="PIRSF" id="PIRSF015761">
    <property type="entry name" value="Protein_L"/>
    <property type="match status" value="1"/>
</dbReference>
<proteinExistence type="inferred from homology"/>
<evidence type="ECO:0000256" key="7">
    <source>
        <dbReference type="ARBA" id="ARBA00022927"/>
    </source>
</evidence>
<evidence type="ECO:0000256" key="4">
    <source>
        <dbReference type="ARBA" id="ARBA00022475"/>
    </source>
</evidence>
<dbReference type="Gene3D" id="3.30.1360.100">
    <property type="entry name" value="General secretion pathway protein M, EpsM"/>
    <property type="match status" value="1"/>
</dbReference>
<dbReference type="Proteomes" id="UP000233757">
    <property type="component" value="Unassembled WGS sequence"/>
</dbReference>
<keyword evidence="8" id="KW-1133">Transmembrane helix</keyword>
<evidence type="ECO:0000256" key="10">
    <source>
        <dbReference type="PIRNR" id="PIRNR015761"/>
    </source>
</evidence>
<evidence type="ECO:0000256" key="5">
    <source>
        <dbReference type="ARBA" id="ARBA00022519"/>
    </source>
</evidence>
<dbReference type="InterPro" id="IPR043129">
    <property type="entry name" value="ATPase_NBD"/>
</dbReference>
<comment type="subcellular location">
    <subcellularLocation>
        <location evidence="1">Cell inner membrane</location>
        <topology evidence="1">Single-pass membrane protein</topology>
    </subcellularLocation>
</comment>
<name>A0A9P2VCT8_ACIBA</name>
<keyword evidence="7 10" id="KW-0653">Protein transport</keyword>
<dbReference type="RefSeq" id="WP_025465396.1">
    <property type="nucleotide sequence ID" value="NZ_CP142019.1"/>
</dbReference>
<dbReference type="NCBIfam" id="TIGR01709">
    <property type="entry name" value="typeII_sec_gspL"/>
    <property type="match status" value="1"/>
</dbReference>
<evidence type="ECO:0000256" key="9">
    <source>
        <dbReference type="ARBA" id="ARBA00023136"/>
    </source>
</evidence>
<evidence type="ECO:0000313" key="14">
    <source>
        <dbReference type="Proteomes" id="UP000233757"/>
    </source>
</evidence>
<dbReference type="GO" id="GO:0009276">
    <property type="term" value="C:Gram-negative-bacterium-type cell wall"/>
    <property type="evidence" value="ECO:0007669"/>
    <property type="project" value="InterPro"/>
</dbReference>
<organism evidence="13 14">
    <name type="scientific">Acinetobacter baumannii</name>
    <dbReference type="NCBI Taxonomy" id="470"/>
    <lineage>
        <taxon>Bacteria</taxon>
        <taxon>Pseudomonadati</taxon>
        <taxon>Pseudomonadota</taxon>
        <taxon>Gammaproteobacteria</taxon>
        <taxon>Moraxellales</taxon>
        <taxon>Moraxellaceae</taxon>
        <taxon>Acinetobacter</taxon>
        <taxon>Acinetobacter calcoaceticus/baumannii complex</taxon>
    </lineage>
</organism>
<keyword evidence="9" id="KW-0472">Membrane</keyword>
<keyword evidence="3 10" id="KW-0813">Transport</keyword>
<evidence type="ECO:0000256" key="6">
    <source>
        <dbReference type="ARBA" id="ARBA00022692"/>
    </source>
</evidence>
<dbReference type="SUPFAM" id="SSF53067">
    <property type="entry name" value="Actin-like ATPase domain"/>
    <property type="match status" value="1"/>
</dbReference>
<comment type="similarity">
    <text evidence="2 10">Belongs to the GSP L family.</text>
</comment>
<dbReference type="Gene3D" id="3.30.420.380">
    <property type="match status" value="1"/>
</dbReference>
<dbReference type="Pfam" id="PF12693">
    <property type="entry name" value="GspL_C"/>
    <property type="match status" value="1"/>
</dbReference>
<comment type="caution">
    <text evidence="13">The sequence shown here is derived from an EMBL/GenBank/DDBJ whole genome shotgun (WGS) entry which is preliminary data.</text>
</comment>
<keyword evidence="6" id="KW-0812">Transmembrane</keyword>
<dbReference type="InterPro" id="IPR007812">
    <property type="entry name" value="T2SS_protein-GspL"/>
</dbReference>
<evidence type="ECO:0000256" key="3">
    <source>
        <dbReference type="ARBA" id="ARBA00022448"/>
    </source>
</evidence>
<evidence type="ECO:0000256" key="2">
    <source>
        <dbReference type="ARBA" id="ARBA00005318"/>
    </source>
</evidence>
<evidence type="ECO:0000259" key="11">
    <source>
        <dbReference type="Pfam" id="PF05134"/>
    </source>
</evidence>
<dbReference type="EMBL" id="PHJU02000014">
    <property type="protein sequence ID" value="PQL84347.1"/>
    <property type="molecule type" value="Genomic_DNA"/>
</dbReference>
<feature type="domain" description="GspL cytoplasmic actin-ATPase-like" evidence="11">
    <location>
        <begin position="15"/>
        <end position="189"/>
    </location>
</feature>
<dbReference type="InterPro" id="IPR025691">
    <property type="entry name" value="GspL_pp_dom"/>
</dbReference>
<gene>
    <name evidence="13" type="ORF">CV954_006345</name>
</gene>
<evidence type="ECO:0000256" key="8">
    <source>
        <dbReference type="ARBA" id="ARBA00022989"/>
    </source>
</evidence>
<keyword evidence="4" id="KW-1003">Cell membrane</keyword>